<organism evidence="3 4">
    <name type="scientific">Gallionella capsiferriformans (strain ES-2)</name>
    <name type="common">Gallionella ferruginea capsiferriformans (strain ES-2)</name>
    <dbReference type="NCBI Taxonomy" id="395494"/>
    <lineage>
        <taxon>Bacteria</taxon>
        <taxon>Pseudomonadati</taxon>
        <taxon>Pseudomonadota</taxon>
        <taxon>Betaproteobacteria</taxon>
        <taxon>Nitrosomonadales</taxon>
        <taxon>Gallionellaceae</taxon>
        <taxon>Gallionella</taxon>
    </lineage>
</organism>
<feature type="transmembrane region" description="Helical" evidence="1">
    <location>
        <begin position="6"/>
        <end position="26"/>
    </location>
</feature>
<accession>D9SIY9</accession>
<evidence type="ECO:0000313" key="4">
    <source>
        <dbReference type="Proteomes" id="UP000001235"/>
    </source>
</evidence>
<protein>
    <submittedName>
        <fullName evidence="3">Rhodanese domain protein</fullName>
    </submittedName>
</protein>
<keyword evidence="1" id="KW-0812">Transmembrane</keyword>
<dbReference type="HOGENOM" id="CLU_089574_1_5_4"/>
<dbReference type="KEGG" id="gca:Galf_0220"/>
<dbReference type="InterPro" id="IPR050229">
    <property type="entry name" value="GlpE_sulfurtransferase"/>
</dbReference>
<dbReference type="Pfam" id="PF00581">
    <property type="entry name" value="Rhodanese"/>
    <property type="match status" value="1"/>
</dbReference>
<name>D9SIY9_GALCS</name>
<keyword evidence="1" id="KW-1133">Transmembrane helix</keyword>
<dbReference type="OrthoDB" id="1445766at2"/>
<dbReference type="eggNOG" id="COG0607">
    <property type="taxonomic scope" value="Bacteria"/>
</dbReference>
<evidence type="ECO:0000313" key="3">
    <source>
        <dbReference type="EMBL" id="ADL54265.1"/>
    </source>
</evidence>
<dbReference type="Proteomes" id="UP000001235">
    <property type="component" value="Chromosome"/>
</dbReference>
<feature type="domain" description="Rhodanese" evidence="2">
    <location>
        <begin position="46"/>
        <end position="136"/>
    </location>
</feature>
<dbReference type="PANTHER" id="PTHR43031:SF18">
    <property type="entry name" value="RHODANESE-RELATED SULFURTRANSFERASES"/>
    <property type="match status" value="1"/>
</dbReference>
<sequence>MQFITSNFFPISLALMSGVMIIWSMLGSRVRGIKDVDTNAALQLINHKNAFILDVREPAEFKAGHILNAQLIPLGKLKERMGELAKYKDKPVVVVCRSGNRSGNACVALGKNEFTQAYNLAGGMMAWQKANLPTQK</sequence>
<reference evidence="3 4" key="1">
    <citation type="submission" date="2010-08" db="EMBL/GenBank/DDBJ databases">
        <title>Complete sequence of Gallionella capsiferriformans ES-2.</title>
        <authorList>
            <consortium name="US DOE Joint Genome Institute"/>
            <person name="Lucas S."/>
            <person name="Copeland A."/>
            <person name="Lapidus A."/>
            <person name="Cheng J.-F."/>
            <person name="Bruce D."/>
            <person name="Goodwin L."/>
            <person name="Pitluck S."/>
            <person name="Chertkov O."/>
            <person name="Davenport K.W."/>
            <person name="Detter J.C."/>
            <person name="Han C."/>
            <person name="Tapia R."/>
            <person name="Land M."/>
            <person name="Hauser L."/>
            <person name="Chang Y.-J."/>
            <person name="Jeffries C."/>
            <person name="Kyrpides N."/>
            <person name="Ivanova N."/>
            <person name="Mikhailova N."/>
            <person name="Shelobolina E.S."/>
            <person name="Picardal F."/>
            <person name="Roden E."/>
            <person name="Emerson D."/>
            <person name="Woyke T."/>
        </authorList>
    </citation>
    <scope>NUCLEOTIDE SEQUENCE [LARGE SCALE GENOMIC DNA]</scope>
    <source>
        <strain evidence="3 4">ES-2</strain>
    </source>
</reference>
<evidence type="ECO:0000256" key="1">
    <source>
        <dbReference type="SAM" id="Phobius"/>
    </source>
</evidence>
<dbReference type="InterPro" id="IPR036873">
    <property type="entry name" value="Rhodanese-like_dom_sf"/>
</dbReference>
<dbReference type="AlphaFoldDB" id="D9SIY9"/>
<dbReference type="SUPFAM" id="SSF52821">
    <property type="entry name" value="Rhodanese/Cell cycle control phosphatase"/>
    <property type="match status" value="1"/>
</dbReference>
<dbReference type="PROSITE" id="PS50206">
    <property type="entry name" value="RHODANESE_3"/>
    <property type="match status" value="1"/>
</dbReference>
<dbReference type="Gene3D" id="3.40.250.10">
    <property type="entry name" value="Rhodanese-like domain"/>
    <property type="match status" value="1"/>
</dbReference>
<proteinExistence type="predicted"/>
<dbReference type="STRING" id="395494.Galf_0220"/>
<keyword evidence="1" id="KW-0472">Membrane</keyword>
<dbReference type="InterPro" id="IPR001763">
    <property type="entry name" value="Rhodanese-like_dom"/>
</dbReference>
<dbReference type="EMBL" id="CP002159">
    <property type="protein sequence ID" value="ADL54265.1"/>
    <property type="molecule type" value="Genomic_DNA"/>
</dbReference>
<dbReference type="PANTHER" id="PTHR43031">
    <property type="entry name" value="FAD-DEPENDENT OXIDOREDUCTASE"/>
    <property type="match status" value="1"/>
</dbReference>
<dbReference type="CDD" id="cd00158">
    <property type="entry name" value="RHOD"/>
    <property type="match status" value="1"/>
</dbReference>
<gene>
    <name evidence="3" type="ordered locus">Galf_0220</name>
</gene>
<dbReference type="SMART" id="SM00450">
    <property type="entry name" value="RHOD"/>
    <property type="match status" value="1"/>
</dbReference>
<evidence type="ECO:0000259" key="2">
    <source>
        <dbReference type="PROSITE" id="PS50206"/>
    </source>
</evidence>
<keyword evidence="4" id="KW-1185">Reference proteome</keyword>